<dbReference type="InterPro" id="IPR041374">
    <property type="entry name" value="BaeRF_family12"/>
</dbReference>
<organism evidence="2 3">
    <name type="scientific">Chelatococcus albus</name>
    <dbReference type="NCBI Taxonomy" id="3047466"/>
    <lineage>
        <taxon>Bacteria</taxon>
        <taxon>Pseudomonadati</taxon>
        <taxon>Pseudomonadota</taxon>
        <taxon>Alphaproteobacteria</taxon>
        <taxon>Hyphomicrobiales</taxon>
        <taxon>Chelatococcaceae</taxon>
        <taxon>Chelatococcus</taxon>
    </lineage>
</organism>
<dbReference type="Pfam" id="PF18856">
    <property type="entry name" value="baeRF_family12"/>
    <property type="match status" value="1"/>
</dbReference>
<name>A0ABT7ADI3_9HYPH</name>
<feature type="compositionally biased region" description="Polar residues" evidence="1">
    <location>
        <begin position="44"/>
        <end position="53"/>
    </location>
</feature>
<dbReference type="RefSeq" id="WP_283739431.1">
    <property type="nucleotide sequence ID" value="NZ_JASJEV010000002.1"/>
</dbReference>
<accession>A0ABT7ADI3</accession>
<evidence type="ECO:0000313" key="2">
    <source>
        <dbReference type="EMBL" id="MDJ1157439.1"/>
    </source>
</evidence>
<evidence type="ECO:0000256" key="1">
    <source>
        <dbReference type="SAM" id="MobiDB-lite"/>
    </source>
</evidence>
<evidence type="ECO:0000313" key="3">
    <source>
        <dbReference type="Proteomes" id="UP001321492"/>
    </source>
</evidence>
<protein>
    <submittedName>
        <fullName evidence="2">Host attachment family protein</fullName>
    </submittedName>
</protein>
<sequence length="151" mass="17025">MTRIRLDSDALVFVGDGEKALFLRNKGDWLYPNLVVENVLEQDNPASREQGSDQPGRMNRGRPSSNKSAIEATDWHQIAKDRFAREVADALYKAAHRQGYQHLVVVAPPTTLGELRKAFHKEVSERVVAEVDKTLTSHPVYEIERILSAFA</sequence>
<keyword evidence="3" id="KW-1185">Reference proteome</keyword>
<gene>
    <name evidence="2" type="ORF">QNA08_04195</name>
</gene>
<comment type="caution">
    <text evidence="2">The sequence shown here is derived from an EMBL/GenBank/DDBJ whole genome shotgun (WGS) entry which is preliminary data.</text>
</comment>
<feature type="region of interest" description="Disordered" evidence="1">
    <location>
        <begin position="41"/>
        <end position="69"/>
    </location>
</feature>
<dbReference type="EMBL" id="JASJEV010000002">
    <property type="protein sequence ID" value="MDJ1157439.1"/>
    <property type="molecule type" value="Genomic_DNA"/>
</dbReference>
<dbReference type="Proteomes" id="UP001321492">
    <property type="component" value="Unassembled WGS sequence"/>
</dbReference>
<proteinExistence type="predicted"/>
<reference evidence="2 3" key="1">
    <citation type="submission" date="2023-05" db="EMBL/GenBank/DDBJ databases">
        <title>Chelatococcus sp. nov., a moderately thermophilic bacterium isolated from hot spring microbial mat.</title>
        <authorList>
            <person name="Hu C.-J."/>
            <person name="Li W.-J."/>
        </authorList>
    </citation>
    <scope>NUCLEOTIDE SEQUENCE [LARGE SCALE GENOMIC DNA]</scope>
    <source>
        <strain evidence="2 3">SYSU G07232</strain>
    </source>
</reference>